<dbReference type="GO" id="GO:0005524">
    <property type="term" value="F:ATP binding"/>
    <property type="evidence" value="ECO:0007669"/>
    <property type="project" value="UniProtKB-UniRule"/>
</dbReference>
<dbReference type="Gene3D" id="3.90.190.20">
    <property type="entry name" value="Mur ligase, C-terminal domain"/>
    <property type="match status" value="1"/>
</dbReference>
<dbReference type="InterPro" id="IPR036615">
    <property type="entry name" value="Mur_ligase_C_dom_sf"/>
</dbReference>
<dbReference type="InterPro" id="IPR005761">
    <property type="entry name" value="UDP-N-AcMur-Glu-dNH2Pim_ligase"/>
</dbReference>
<evidence type="ECO:0000313" key="12">
    <source>
        <dbReference type="EMBL" id="PXA72279.1"/>
    </source>
</evidence>
<dbReference type="GO" id="GO:0071555">
    <property type="term" value="P:cell wall organization"/>
    <property type="evidence" value="ECO:0007669"/>
    <property type="project" value="UniProtKB-KW"/>
</dbReference>
<evidence type="ECO:0000256" key="4">
    <source>
        <dbReference type="ARBA" id="ARBA00022984"/>
    </source>
</evidence>
<evidence type="ECO:0000259" key="9">
    <source>
        <dbReference type="Pfam" id="PF01225"/>
    </source>
</evidence>
<dbReference type="InterPro" id="IPR000713">
    <property type="entry name" value="Mur_ligase_N"/>
</dbReference>
<comment type="caution">
    <text evidence="7">Lacks conserved residue(s) required for the propagation of feature annotation.</text>
</comment>
<accession>A0A317ZY75</accession>
<dbReference type="UniPathway" id="UPA00219"/>
<feature type="binding site" evidence="7">
    <location>
        <begin position="130"/>
        <end position="136"/>
    </location>
    <ligand>
        <name>ATP</name>
        <dbReference type="ChEBI" id="CHEBI:30616"/>
    </ligand>
</feature>
<keyword evidence="13" id="KW-1185">Reference proteome</keyword>
<feature type="domain" description="Mur ligase N-terminal catalytic" evidence="9">
    <location>
        <begin position="40"/>
        <end position="114"/>
    </location>
</feature>
<sequence>MTSESIPPVVRPHHPPAVTLAQVARRADARPGSDADSVVVTGIAVSTQSVQPGDLFVALPGARGHGADYADRAVAAGAVAVLTDVDGEAAARAAGAPIIVSDRLRQRLGDLSAFIYGTAEHSPKLFGITGTNGKTTTAHVLEAVLRQMGLATGLSTTAERHINGEVFVSRLTTPEATDVHALLARMREENVQAVVLEVSAQGLTHGRVDGIVFDCVGFTNLSIDHLDDYGTMENYFDAKEILFSPERARAGVVSLETTWGGRLLAEQRIPVQSISADADTEPDWRLEILGADPSGTRFRVTNRAGEAVESSVALLGEHLVADAGLAIAMIVTAGYPAEQVQAAIGSGIEVYIPGRTECVSGPDGPRVYVDFGHSSDAFEKTLRAVRAVTEGRVIMLFGADGDRDPHKRAEMARVAAAGSDIVVITDHHPRFEDPASIRRMLVEPARKAYPGMQIVEVSPPEAAIDYAVDLAREGDAILWAGPGHQDYRDIRGVRTPYSARALAREALGRHGWPAWDQSSLADA</sequence>
<dbReference type="InterPro" id="IPR013221">
    <property type="entry name" value="Mur_ligase_cen"/>
</dbReference>
<dbReference type="PANTHER" id="PTHR23135">
    <property type="entry name" value="MUR LIGASE FAMILY MEMBER"/>
    <property type="match status" value="1"/>
</dbReference>
<name>A0A317ZY75_9MICO</name>
<keyword evidence="2 7" id="KW-0132">Cell division</keyword>
<dbReference type="Gene3D" id="3.40.1390.10">
    <property type="entry name" value="MurE/MurF, N-terminal domain"/>
    <property type="match status" value="1"/>
</dbReference>
<dbReference type="Proteomes" id="UP000246722">
    <property type="component" value="Unassembled WGS sequence"/>
</dbReference>
<keyword evidence="7" id="KW-0963">Cytoplasm</keyword>
<dbReference type="InterPro" id="IPR004101">
    <property type="entry name" value="Mur_ligase_C"/>
</dbReference>
<evidence type="ECO:0000256" key="1">
    <source>
        <dbReference type="ARBA" id="ARBA00005898"/>
    </source>
</evidence>
<dbReference type="Pfam" id="PF01225">
    <property type="entry name" value="Mur_ligase"/>
    <property type="match status" value="1"/>
</dbReference>
<keyword evidence="7" id="KW-0460">Magnesium</keyword>
<dbReference type="InterPro" id="IPR036565">
    <property type="entry name" value="Mur-like_cat_sf"/>
</dbReference>
<dbReference type="PANTHER" id="PTHR23135:SF4">
    <property type="entry name" value="UDP-N-ACETYLMURAMOYL-L-ALANYL-D-GLUTAMATE--2,6-DIAMINOPIMELATE LIGASE MURE HOMOLOG, CHLOROPLASTIC"/>
    <property type="match status" value="1"/>
</dbReference>
<feature type="domain" description="Mur ligase C-terminal" evidence="10">
    <location>
        <begin position="354"/>
        <end position="482"/>
    </location>
</feature>
<dbReference type="RefSeq" id="WP_110125800.1">
    <property type="nucleotide sequence ID" value="NZ_QHLY01000005.1"/>
</dbReference>
<feature type="domain" description="Mur ligase central" evidence="11">
    <location>
        <begin position="128"/>
        <end position="329"/>
    </location>
</feature>
<dbReference type="EC" id="6.3.2.-" evidence="7"/>
<dbReference type="GO" id="GO:0005737">
    <property type="term" value="C:cytoplasm"/>
    <property type="evidence" value="ECO:0007669"/>
    <property type="project" value="UniProtKB-SubCell"/>
</dbReference>
<keyword evidence="7" id="KW-0547">Nucleotide-binding</keyword>
<keyword evidence="6 7" id="KW-0961">Cell wall biogenesis/degradation</keyword>
<keyword evidence="4 7" id="KW-0573">Peptidoglycan synthesis</keyword>
<evidence type="ECO:0000313" key="13">
    <source>
        <dbReference type="Proteomes" id="UP000246722"/>
    </source>
</evidence>
<dbReference type="SUPFAM" id="SSF53623">
    <property type="entry name" value="MurD-like peptide ligases, catalytic domain"/>
    <property type="match status" value="1"/>
</dbReference>
<organism evidence="12 13">
    <name type="scientific">Cryobacterium arcticum</name>
    <dbReference type="NCBI Taxonomy" id="670052"/>
    <lineage>
        <taxon>Bacteria</taxon>
        <taxon>Bacillati</taxon>
        <taxon>Actinomycetota</taxon>
        <taxon>Actinomycetes</taxon>
        <taxon>Micrococcales</taxon>
        <taxon>Microbacteriaceae</taxon>
        <taxon>Cryobacterium</taxon>
    </lineage>
</organism>
<dbReference type="GO" id="GO:0008360">
    <property type="term" value="P:regulation of cell shape"/>
    <property type="evidence" value="ECO:0007669"/>
    <property type="project" value="UniProtKB-KW"/>
</dbReference>
<feature type="binding site" evidence="7">
    <location>
        <position position="207"/>
    </location>
    <ligand>
        <name>UDP-N-acetyl-alpha-D-muramoyl-L-alanyl-D-glutamate</name>
        <dbReference type="ChEBI" id="CHEBI:83900"/>
    </ligand>
</feature>
<keyword evidence="3 7" id="KW-0133">Cell shape</keyword>
<evidence type="ECO:0000259" key="11">
    <source>
        <dbReference type="Pfam" id="PF08245"/>
    </source>
</evidence>
<dbReference type="SUPFAM" id="SSF63418">
    <property type="entry name" value="MurE/MurF N-terminal domain"/>
    <property type="match status" value="1"/>
</dbReference>
<comment type="pathway">
    <text evidence="7 8">Cell wall biogenesis; peptidoglycan biosynthesis.</text>
</comment>
<evidence type="ECO:0000259" key="10">
    <source>
        <dbReference type="Pfam" id="PF02875"/>
    </source>
</evidence>
<comment type="function">
    <text evidence="7">Catalyzes the addition of an amino acid to the nucleotide precursor UDP-N-acetylmuramoyl-L-alanyl-D-glutamate (UMAG) in the biosynthesis of bacterial cell-wall peptidoglycan.</text>
</comment>
<comment type="PTM">
    <text evidence="7">Carboxylation is probably crucial for Mg(2+) binding and, consequently, for the gamma-phosphate positioning of ATP.</text>
</comment>
<dbReference type="GO" id="GO:0051301">
    <property type="term" value="P:cell division"/>
    <property type="evidence" value="ECO:0007669"/>
    <property type="project" value="UniProtKB-KW"/>
</dbReference>
<comment type="cofactor">
    <cofactor evidence="7">
        <name>Mg(2+)</name>
        <dbReference type="ChEBI" id="CHEBI:18420"/>
    </cofactor>
</comment>
<dbReference type="OrthoDB" id="9800958at2"/>
<dbReference type="EMBL" id="QHLY01000005">
    <property type="protein sequence ID" value="PXA72279.1"/>
    <property type="molecule type" value="Genomic_DNA"/>
</dbReference>
<feature type="binding site" evidence="7">
    <location>
        <begin position="172"/>
        <end position="173"/>
    </location>
    <ligand>
        <name>UDP-N-acetyl-alpha-D-muramoyl-L-alanyl-D-glutamate</name>
        <dbReference type="ChEBI" id="CHEBI:83900"/>
    </ligand>
</feature>
<evidence type="ECO:0000256" key="2">
    <source>
        <dbReference type="ARBA" id="ARBA00022618"/>
    </source>
</evidence>
<dbReference type="GO" id="GO:0016881">
    <property type="term" value="F:acid-amino acid ligase activity"/>
    <property type="evidence" value="ECO:0007669"/>
    <property type="project" value="UniProtKB-UniRule"/>
</dbReference>
<evidence type="ECO:0000256" key="5">
    <source>
        <dbReference type="ARBA" id="ARBA00023306"/>
    </source>
</evidence>
<feature type="modified residue" description="N6-carboxylysine" evidence="7">
    <location>
        <position position="239"/>
    </location>
</feature>
<feature type="binding site" evidence="7">
    <location>
        <position position="199"/>
    </location>
    <ligand>
        <name>UDP-N-acetyl-alpha-D-muramoyl-L-alanyl-D-glutamate</name>
        <dbReference type="ChEBI" id="CHEBI:83900"/>
    </ligand>
</feature>
<comment type="subcellular location">
    <subcellularLocation>
        <location evidence="7 8">Cytoplasm</location>
    </subcellularLocation>
</comment>
<evidence type="ECO:0000256" key="6">
    <source>
        <dbReference type="ARBA" id="ARBA00023316"/>
    </source>
</evidence>
<keyword evidence="7 12" id="KW-0436">Ligase</keyword>
<gene>
    <name evidence="7" type="primary">murE</name>
    <name evidence="12" type="ORF">CTB96_05225</name>
</gene>
<dbReference type="GO" id="GO:0000287">
    <property type="term" value="F:magnesium ion binding"/>
    <property type="evidence" value="ECO:0007669"/>
    <property type="project" value="UniProtKB-UniRule"/>
</dbReference>
<dbReference type="NCBIfam" id="TIGR01085">
    <property type="entry name" value="murE"/>
    <property type="match status" value="1"/>
</dbReference>
<comment type="caution">
    <text evidence="12">The sequence shown here is derived from an EMBL/GenBank/DDBJ whole genome shotgun (WGS) entry which is preliminary data.</text>
</comment>
<dbReference type="Pfam" id="PF08245">
    <property type="entry name" value="Mur_ligase_M"/>
    <property type="match status" value="1"/>
</dbReference>
<dbReference type="HAMAP" id="MF_00208">
    <property type="entry name" value="MurE"/>
    <property type="match status" value="1"/>
</dbReference>
<dbReference type="Gene3D" id="3.40.1190.10">
    <property type="entry name" value="Mur-like, catalytic domain"/>
    <property type="match status" value="1"/>
</dbReference>
<feature type="binding site" evidence="7">
    <location>
        <position position="47"/>
    </location>
    <ligand>
        <name>UDP-N-acetyl-alpha-D-muramoyl-L-alanyl-D-glutamate</name>
        <dbReference type="ChEBI" id="CHEBI:83900"/>
    </ligand>
</feature>
<protein>
    <recommendedName>
        <fullName evidence="7">UDP-N-acetylmuramyl-tripeptide synthetase</fullName>
        <ecNumber evidence="7">6.3.2.-</ecNumber>
    </recommendedName>
    <alternativeName>
        <fullName evidence="7">UDP-MurNAc-tripeptide synthetase</fullName>
    </alternativeName>
</protein>
<dbReference type="GO" id="GO:0009252">
    <property type="term" value="P:peptidoglycan biosynthetic process"/>
    <property type="evidence" value="ECO:0007669"/>
    <property type="project" value="UniProtKB-UniRule"/>
</dbReference>
<keyword evidence="7" id="KW-0067">ATP-binding</keyword>
<evidence type="ECO:0000256" key="7">
    <source>
        <dbReference type="HAMAP-Rule" id="MF_00208"/>
    </source>
</evidence>
<dbReference type="AlphaFoldDB" id="A0A317ZY75"/>
<reference evidence="12 13" key="1">
    <citation type="submission" date="2018-05" db="EMBL/GenBank/DDBJ databases">
        <title>Genetic diversity of glacier-inhabiting Cryobacterium bacteria in China and description of Cryobacterium mengkeensis sp. nov. and Arthrobacter glacialis sp. nov.</title>
        <authorList>
            <person name="Liu Q."/>
            <person name="Xin Y.-H."/>
        </authorList>
    </citation>
    <scope>NUCLEOTIDE SEQUENCE [LARGE SCALE GENOMIC DNA]</scope>
    <source>
        <strain evidence="12 13">SK-1</strain>
    </source>
</reference>
<evidence type="ECO:0000256" key="3">
    <source>
        <dbReference type="ARBA" id="ARBA00022960"/>
    </source>
</evidence>
<dbReference type="Pfam" id="PF02875">
    <property type="entry name" value="Mur_ligase_C"/>
    <property type="match status" value="1"/>
</dbReference>
<dbReference type="InterPro" id="IPR035911">
    <property type="entry name" value="MurE/MurF_N"/>
</dbReference>
<proteinExistence type="inferred from homology"/>
<comment type="similarity">
    <text evidence="1 7">Belongs to the MurCDEF family. MurE subfamily.</text>
</comment>
<dbReference type="SUPFAM" id="SSF53244">
    <property type="entry name" value="MurD-like peptide ligases, peptide-binding domain"/>
    <property type="match status" value="1"/>
</dbReference>
<evidence type="ECO:0000256" key="8">
    <source>
        <dbReference type="RuleBase" id="RU004135"/>
    </source>
</evidence>
<keyword evidence="5 7" id="KW-0131">Cell cycle</keyword>